<feature type="compositionally biased region" description="Basic and acidic residues" evidence="2">
    <location>
        <begin position="549"/>
        <end position="570"/>
    </location>
</feature>
<evidence type="ECO:0000313" key="9">
    <source>
        <dbReference type="RefSeq" id="XP_045365634.1"/>
    </source>
</evidence>
<dbReference type="RefSeq" id="XP_045365530.1">
    <property type="nucleotide sequence ID" value="XM_045509574.1"/>
</dbReference>
<feature type="region of interest" description="Disordered" evidence="2">
    <location>
        <begin position="481"/>
        <end position="517"/>
    </location>
</feature>
<evidence type="ECO:0000313" key="10">
    <source>
        <dbReference type="RefSeq" id="XP_045365648.1"/>
    </source>
</evidence>
<evidence type="ECO:0000256" key="1">
    <source>
        <dbReference type="SAM" id="Coils"/>
    </source>
</evidence>
<dbReference type="RefSeq" id="XP_045365498.1">
    <property type="nucleotide sequence ID" value="XM_045509542.1"/>
</dbReference>
<dbReference type="AlphaFoldDB" id="A0A9W3FSH5"/>
<dbReference type="RefSeq" id="XP_045365618.1">
    <property type="nucleotide sequence ID" value="XM_045509662.1"/>
</dbReference>
<dbReference type="RefSeq" id="XP_045365648.1">
    <property type="nucleotide sequence ID" value="XM_045509692.1"/>
</dbReference>
<dbReference type="RefSeq" id="XP_045365601.1">
    <property type="nucleotide sequence ID" value="XM_045509645.1"/>
</dbReference>
<gene>
    <name evidence="3 4 5 6 7 8 9 10" type="primary">LOC105081796</name>
</gene>
<dbReference type="RefSeq" id="XP_045365479.1">
    <property type="nucleotide sequence ID" value="XM_045509523.1"/>
</dbReference>
<keyword evidence="1" id="KW-0175">Coiled coil</keyword>
<evidence type="ECO:0000313" key="8">
    <source>
        <dbReference type="RefSeq" id="XP_045365618.1"/>
    </source>
</evidence>
<accession>A0A9W3FSH5</accession>
<feature type="compositionally biased region" description="Basic and acidic residues" evidence="2">
    <location>
        <begin position="497"/>
        <end position="517"/>
    </location>
</feature>
<protein>
    <submittedName>
        <fullName evidence="3 4">Golgin subfamily A member 6-like protein 22 isoform X1</fullName>
    </submittedName>
</protein>
<feature type="coiled-coil region" evidence="1">
    <location>
        <begin position="378"/>
        <end position="405"/>
    </location>
</feature>
<evidence type="ECO:0000313" key="7">
    <source>
        <dbReference type="RefSeq" id="XP_045365601.1"/>
    </source>
</evidence>
<evidence type="ECO:0000256" key="2">
    <source>
        <dbReference type="SAM" id="MobiDB-lite"/>
    </source>
</evidence>
<feature type="region of interest" description="Disordered" evidence="2">
    <location>
        <begin position="535"/>
        <end position="582"/>
    </location>
</feature>
<feature type="coiled-coil region" evidence="1">
    <location>
        <begin position="113"/>
        <end position="172"/>
    </location>
</feature>
<sequence>MTEEIREREKTSAEDLDEREVPIFSGMENEPPEQTVKELQQMLENQKIGFMKFVFKIIGDTREREKLLREMNEKIEWLKASVMITDEQEECCMKEGDLLCDTGETSAAEWARREAAERGKEPLEQKVKLLQQKLDKEEIAFEEFRVKMTEEIRECDDLLRKVDQSIKELEASVMITDEQEECCMKKSELLCDAGKTSAGAEEWTRRVAAEKVLEGLEQKYTEFWQKLEDQERVHEGLIAIMTQEIIEREKSSAGAEEWTRRVAAEKVMECLEQKYTEFWQKLEDQERVHEGLIAIMTQEIIEREKSSAAEWARREAAERGKEPLEENIKELQQMLEDQERVSEGFRAQVPEEMKEREKTSAAEEWARRAVSVCLKREKVPLEQKVKELQRKLHKQERAFQRFRAQVTKEIIERDRLRKKMNKWIESLEALLILLKRREKCCIKKDELCCVAVKTLAAEWARREAAERGKEPLEEKIKELQQMLEDQESVSEGFRPQIPEEMKEREKTSAEDLDKKEVEREMELLKQKIKELQQMLEDQESVSEGFRPQIPEEMKEREKTSAEEPNKREEAEREEESLEQNVKGLQQKLEDRQTDVNGLKAQVTEGISKREKTSADLPGTAEWDLSEAAEGEKVDLEQKVRELQQMLEDQERAFEFYRVIITEEIQGIDDLLRKISESTELLEATINNENDRIMSKMLKMTARPR</sequence>
<evidence type="ECO:0000313" key="5">
    <source>
        <dbReference type="RefSeq" id="XP_045365530.1"/>
    </source>
</evidence>
<feature type="region of interest" description="Disordered" evidence="2">
    <location>
        <begin position="1"/>
        <end position="32"/>
    </location>
</feature>
<feature type="coiled-coil region" evidence="1">
    <location>
        <begin position="314"/>
        <end position="348"/>
    </location>
</feature>
<evidence type="ECO:0000313" key="6">
    <source>
        <dbReference type="RefSeq" id="XP_045365565.1"/>
    </source>
</evidence>
<reference evidence="3 4" key="1">
    <citation type="submission" date="2025-04" db="UniProtKB">
        <authorList>
            <consortium name="RefSeq"/>
        </authorList>
    </citation>
    <scope>IDENTIFICATION</scope>
    <source>
        <tissue evidence="3 4">Blood</tissue>
    </source>
</reference>
<proteinExistence type="predicted"/>
<feature type="coiled-coil region" evidence="1">
    <location>
        <begin position="625"/>
        <end position="687"/>
    </location>
</feature>
<organism evidence="8">
    <name type="scientific">Camelus bactrianus</name>
    <name type="common">Bactrian camel</name>
    <dbReference type="NCBI Taxonomy" id="9837"/>
    <lineage>
        <taxon>Eukaryota</taxon>
        <taxon>Metazoa</taxon>
        <taxon>Chordata</taxon>
        <taxon>Craniata</taxon>
        <taxon>Vertebrata</taxon>
        <taxon>Euteleostomi</taxon>
        <taxon>Mammalia</taxon>
        <taxon>Eutheria</taxon>
        <taxon>Laurasiatheria</taxon>
        <taxon>Artiodactyla</taxon>
        <taxon>Tylopoda</taxon>
        <taxon>Camelidae</taxon>
        <taxon>Camelus</taxon>
    </lineage>
</organism>
<name>A0A9W3FSH5_CAMBA</name>
<dbReference type="RefSeq" id="XP_045365565.1">
    <property type="nucleotide sequence ID" value="XM_045509609.1"/>
</dbReference>
<dbReference type="RefSeq" id="XP_045365634.1">
    <property type="nucleotide sequence ID" value="XM_045509678.1"/>
</dbReference>
<evidence type="ECO:0000313" key="4">
    <source>
        <dbReference type="RefSeq" id="XP_045365498.1"/>
    </source>
</evidence>
<feature type="compositionally biased region" description="Basic and acidic residues" evidence="2">
    <location>
        <begin position="1"/>
        <end position="13"/>
    </location>
</feature>
<evidence type="ECO:0000313" key="3">
    <source>
        <dbReference type="RefSeq" id="XP_045365479.1"/>
    </source>
</evidence>